<evidence type="ECO:0000313" key="2">
    <source>
        <dbReference type="Proteomes" id="UP000178532"/>
    </source>
</evidence>
<comment type="caution">
    <text evidence="1">The sequence shown here is derived from an EMBL/GenBank/DDBJ whole genome shotgun (WGS) entry which is preliminary data.</text>
</comment>
<organism evidence="1 2">
    <name type="scientific">Candidatus Kaiserbacteria bacterium RIFCSPHIGHO2_02_FULL_54_22</name>
    <dbReference type="NCBI Taxonomy" id="1798495"/>
    <lineage>
        <taxon>Bacteria</taxon>
        <taxon>Candidatus Kaiseribacteriota</taxon>
    </lineage>
</organism>
<protein>
    <submittedName>
        <fullName evidence="1">Uncharacterized protein</fullName>
    </submittedName>
</protein>
<sequence>MIEFDFESREAAASWRRRIFDVGYLFYELLIDRYLKENNKTYEALSEKESDILLNLYRDFYNNKVSKNKKEDLESIIEQEDLEKELQKYCKKVKF</sequence>
<proteinExistence type="predicted"/>
<dbReference type="Proteomes" id="UP000178532">
    <property type="component" value="Unassembled WGS sequence"/>
</dbReference>
<name>A0A1F6DML3_9BACT</name>
<dbReference type="AlphaFoldDB" id="A0A1F6DML3"/>
<reference evidence="1 2" key="1">
    <citation type="journal article" date="2016" name="Nat. Commun.">
        <title>Thousands of microbial genomes shed light on interconnected biogeochemical processes in an aquifer system.</title>
        <authorList>
            <person name="Anantharaman K."/>
            <person name="Brown C.T."/>
            <person name="Hug L.A."/>
            <person name="Sharon I."/>
            <person name="Castelle C.J."/>
            <person name="Probst A.J."/>
            <person name="Thomas B.C."/>
            <person name="Singh A."/>
            <person name="Wilkins M.J."/>
            <person name="Karaoz U."/>
            <person name="Brodie E.L."/>
            <person name="Williams K.H."/>
            <person name="Hubbard S.S."/>
            <person name="Banfield J.F."/>
        </authorList>
    </citation>
    <scope>NUCLEOTIDE SEQUENCE [LARGE SCALE GENOMIC DNA]</scope>
</reference>
<evidence type="ECO:0000313" key="1">
    <source>
        <dbReference type="EMBL" id="OGG62272.1"/>
    </source>
</evidence>
<gene>
    <name evidence="1" type="ORF">A3C19_03545</name>
</gene>
<accession>A0A1F6DML3</accession>
<dbReference type="EMBL" id="MFLI01000010">
    <property type="protein sequence ID" value="OGG62272.1"/>
    <property type="molecule type" value="Genomic_DNA"/>
</dbReference>